<name>A0A418WL07_9SPHN</name>
<evidence type="ECO:0000313" key="1">
    <source>
        <dbReference type="EMBL" id="RJF90695.1"/>
    </source>
</evidence>
<dbReference type="OrthoDB" id="7473760at2"/>
<proteinExistence type="predicted"/>
<reference evidence="1 2" key="1">
    <citation type="submission" date="2018-09" db="EMBL/GenBank/DDBJ databases">
        <authorList>
            <person name="Zhu H."/>
        </authorList>
    </citation>
    <scope>NUCLEOTIDE SEQUENCE [LARGE SCALE GENOMIC DNA]</scope>
    <source>
        <strain evidence="1 2">K2R01-6</strain>
    </source>
</reference>
<evidence type="ECO:0000313" key="2">
    <source>
        <dbReference type="Proteomes" id="UP000286100"/>
    </source>
</evidence>
<dbReference type="AlphaFoldDB" id="A0A418WL07"/>
<gene>
    <name evidence="1" type="ORF">D3876_10830</name>
</gene>
<comment type="caution">
    <text evidence="1">The sequence shown here is derived from an EMBL/GenBank/DDBJ whole genome shotgun (WGS) entry which is preliminary data.</text>
</comment>
<accession>A0A418WL07</accession>
<keyword evidence="2" id="KW-1185">Reference proteome</keyword>
<dbReference type="RefSeq" id="WP_119762094.1">
    <property type="nucleotide sequence ID" value="NZ_QYUM01000003.1"/>
</dbReference>
<dbReference type="Proteomes" id="UP000286100">
    <property type="component" value="Unassembled WGS sequence"/>
</dbReference>
<protein>
    <submittedName>
        <fullName evidence="1">Uncharacterized protein</fullName>
    </submittedName>
</protein>
<organism evidence="1 2">
    <name type="scientific">Sphingomonas cavernae</name>
    <dbReference type="NCBI Taxonomy" id="2320861"/>
    <lineage>
        <taxon>Bacteria</taxon>
        <taxon>Pseudomonadati</taxon>
        <taxon>Pseudomonadota</taxon>
        <taxon>Alphaproteobacteria</taxon>
        <taxon>Sphingomonadales</taxon>
        <taxon>Sphingomonadaceae</taxon>
        <taxon>Sphingomonas</taxon>
    </lineage>
</organism>
<sequence length="104" mass="11177">MRDAHDILSRRLRAYFDAHGLALLLCSSRSERWASATFSGARHQFGFAIEDATDDMRDRLSRAGAALGEADMPLPGHILADIGFVPSGGTPGCFEIEALTVEAA</sequence>
<dbReference type="EMBL" id="QYUM01000003">
    <property type="protein sequence ID" value="RJF90695.1"/>
    <property type="molecule type" value="Genomic_DNA"/>
</dbReference>